<feature type="domain" description="RagB/SusD" evidence="7">
    <location>
        <begin position="307"/>
        <end position="596"/>
    </location>
</feature>
<feature type="chain" id="PRO_5003929767" description="RagB/SusD domain-containing protein" evidence="6">
    <location>
        <begin position="22"/>
        <end position="599"/>
    </location>
</feature>
<dbReference type="Pfam" id="PF07980">
    <property type="entry name" value="SusD_RagB"/>
    <property type="match status" value="1"/>
</dbReference>
<reference evidence="9 10" key="1">
    <citation type="submission" date="2012-09" db="EMBL/GenBank/DDBJ databases">
        <title>The Genome Sequence of Bacteroides oleiciplenus YIT 12058.</title>
        <authorList>
            <consortium name="The Broad Institute Genome Sequencing Platform"/>
            <person name="Earl A."/>
            <person name="Ward D."/>
            <person name="Feldgarden M."/>
            <person name="Gevers D."/>
            <person name="Morotomi M."/>
            <person name="Walker B."/>
            <person name="Young S.K."/>
            <person name="Zeng Q."/>
            <person name="Gargeya S."/>
            <person name="Fitzgerald M."/>
            <person name="Haas B."/>
            <person name="Abouelleil A."/>
            <person name="Alvarado L."/>
            <person name="Arachchi H.M."/>
            <person name="Berlin A.M."/>
            <person name="Chapman S.B."/>
            <person name="Goldberg J."/>
            <person name="Griggs A."/>
            <person name="Gujja S."/>
            <person name="Hansen M."/>
            <person name="Howarth C."/>
            <person name="Imamovic A."/>
            <person name="Larimer J."/>
            <person name="McCowen C."/>
            <person name="Montmayeur A."/>
            <person name="Murphy C."/>
            <person name="Neiman D."/>
            <person name="Pearson M."/>
            <person name="Priest M."/>
            <person name="Roberts A."/>
            <person name="Saif S."/>
            <person name="Shea T."/>
            <person name="Sisk P."/>
            <person name="Sykes S."/>
            <person name="Wortman J."/>
            <person name="Nusbaum C."/>
            <person name="Birren B."/>
        </authorList>
    </citation>
    <scope>NUCLEOTIDE SEQUENCE [LARGE SCALE GENOMIC DNA]</scope>
    <source>
        <strain evidence="9 10">YIT 12058</strain>
    </source>
</reference>
<comment type="subcellular location">
    <subcellularLocation>
        <location evidence="1">Cell outer membrane</location>
    </subcellularLocation>
</comment>
<dbReference type="Pfam" id="PF14322">
    <property type="entry name" value="SusD-like_3"/>
    <property type="match status" value="1"/>
</dbReference>
<evidence type="ECO:0000259" key="7">
    <source>
        <dbReference type="Pfam" id="PF07980"/>
    </source>
</evidence>
<evidence type="ECO:0008006" key="11">
    <source>
        <dbReference type="Google" id="ProtNLM"/>
    </source>
</evidence>
<dbReference type="Proteomes" id="UP000009872">
    <property type="component" value="Unassembled WGS sequence"/>
</dbReference>
<proteinExistence type="inferred from homology"/>
<dbReference type="STRING" id="742727.HMPREF9447_02533"/>
<keyword evidence="4" id="KW-0472">Membrane</keyword>
<organism evidence="9 10">
    <name type="scientific">Bacteroides oleiciplenus YIT 12058</name>
    <dbReference type="NCBI Taxonomy" id="742727"/>
    <lineage>
        <taxon>Bacteria</taxon>
        <taxon>Pseudomonadati</taxon>
        <taxon>Bacteroidota</taxon>
        <taxon>Bacteroidia</taxon>
        <taxon>Bacteroidales</taxon>
        <taxon>Bacteroidaceae</taxon>
        <taxon>Bacteroides</taxon>
    </lineage>
</organism>
<dbReference type="PROSITE" id="PS51257">
    <property type="entry name" value="PROKAR_LIPOPROTEIN"/>
    <property type="match status" value="1"/>
</dbReference>
<gene>
    <name evidence="9" type="ORF">HMPREF9447_02533</name>
</gene>
<evidence type="ECO:0000259" key="8">
    <source>
        <dbReference type="Pfam" id="PF14322"/>
    </source>
</evidence>
<evidence type="ECO:0000256" key="2">
    <source>
        <dbReference type="ARBA" id="ARBA00006275"/>
    </source>
</evidence>
<dbReference type="InterPro" id="IPR033985">
    <property type="entry name" value="SusD-like_N"/>
</dbReference>
<dbReference type="RefSeq" id="WP_009130091.1">
    <property type="nucleotide sequence ID" value="NZ_JH992941.1"/>
</dbReference>
<evidence type="ECO:0000313" key="10">
    <source>
        <dbReference type="Proteomes" id="UP000009872"/>
    </source>
</evidence>
<dbReference type="EMBL" id="ADLF01000009">
    <property type="protein sequence ID" value="EKU91115.1"/>
    <property type="molecule type" value="Genomic_DNA"/>
</dbReference>
<feature type="domain" description="SusD-like N-terminal" evidence="8">
    <location>
        <begin position="105"/>
        <end position="240"/>
    </location>
</feature>
<dbReference type="SUPFAM" id="SSF48452">
    <property type="entry name" value="TPR-like"/>
    <property type="match status" value="1"/>
</dbReference>
<dbReference type="PATRIC" id="fig|742727.4.peg.2587"/>
<dbReference type="InterPro" id="IPR011990">
    <property type="entry name" value="TPR-like_helical_dom_sf"/>
</dbReference>
<dbReference type="eggNOG" id="COG0561">
    <property type="taxonomic scope" value="Bacteria"/>
</dbReference>
<evidence type="ECO:0000256" key="1">
    <source>
        <dbReference type="ARBA" id="ARBA00004442"/>
    </source>
</evidence>
<name>K9EPK2_9BACE</name>
<dbReference type="InterPro" id="IPR012944">
    <property type="entry name" value="SusD_RagB_dom"/>
</dbReference>
<comment type="caution">
    <text evidence="9">The sequence shown here is derived from an EMBL/GenBank/DDBJ whole genome shotgun (WGS) entry which is preliminary data.</text>
</comment>
<evidence type="ECO:0000313" key="9">
    <source>
        <dbReference type="EMBL" id="EKU91115.1"/>
    </source>
</evidence>
<dbReference type="Gene3D" id="1.25.40.390">
    <property type="match status" value="1"/>
</dbReference>
<protein>
    <recommendedName>
        <fullName evidence="11">RagB/SusD domain-containing protein</fullName>
    </recommendedName>
</protein>
<dbReference type="AlphaFoldDB" id="K9EPK2"/>
<evidence type="ECO:0000256" key="5">
    <source>
        <dbReference type="ARBA" id="ARBA00023237"/>
    </source>
</evidence>
<accession>K9EPK2</accession>
<dbReference type="GO" id="GO:0009279">
    <property type="term" value="C:cell outer membrane"/>
    <property type="evidence" value="ECO:0007669"/>
    <property type="project" value="UniProtKB-SubCell"/>
</dbReference>
<keyword evidence="3 6" id="KW-0732">Signal</keyword>
<evidence type="ECO:0000256" key="6">
    <source>
        <dbReference type="SAM" id="SignalP"/>
    </source>
</evidence>
<dbReference type="HOGENOM" id="CLU_015553_1_1_10"/>
<sequence>MKTRNLLYKSILAVTLLPAFAACEPNMDYINPTAEVEDTYYTTKEHLIYAANGCYNIPQILQFWGRNMPYALNLVSDEAIYTPQAAAGDPDNVAWSGYTTSGNHGMTTEIFQNIYVLQYTANLAIQKLTDGGAAELFGSDVSTYNRCLGEAYFFRAFSRFLATFMFGDEIPDRDYPATGGPSDSYEPAREPGYIYQRMVEDLTKAAELLPGRTELYEGHPENMGRIGKGAAQALLAKVYMGRPILDGSAGAGSAEWQLAKAELEKIINSNDYDLVDCYRDNASNDNENNKESLYEVQFVYSADANVNMSIDRLNFGQNSWRQIGFTISPGAGGWYNVMPSMWLYNEFERNANGEIIDPRAFQGLWIPNGATFFHNGQPRNYENTYNYLADSWLGKFFGTRKYCIDDNSAMPDLMRGPVNDRILRYADVLLMYAECCIETGDEATALVYIDKIRSRANNQVLQNSPSDKGLFYTKGRGTLPTAQELLADKPVVGRVVDDAGSVILPGVEINTARRLLKHEYTCELFLEGWRFFNLMRWHNNTADPDHTNVIDGLVNKYKVQEYQTSLTGPVPFNYEKNRILPIPSRELEVNPNMHGNSAN</sequence>
<keyword evidence="10" id="KW-1185">Reference proteome</keyword>
<evidence type="ECO:0000256" key="3">
    <source>
        <dbReference type="ARBA" id="ARBA00022729"/>
    </source>
</evidence>
<evidence type="ECO:0000256" key="4">
    <source>
        <dbReference type="ARBA" id="ARBA00023136"/>
    </source>
</evidence>
<keyword evidence="5" id="KW-0998">Cell outer membrane</keyword>
<feature type="signal peptide" evidence="6">
    <location>
        <begin position="1"/>
        <end position="21"/>
    </location>
</feature>
<comment type="similarity">
    <text evidence="2">Belongs to the SusD family.</text>
</comment>